<keyword evidence="3" id="KW-1185">Reference proteome</keyword>
<evidence type="ECO:0000313" key="2">
    <source>
        <dbReference type="EMBL" id="KAI0518989.1"/>
    </source>
</evidence>
<dbReference type="SMR" id="A0A8T3BRL4"/>
<dbReference type="EMBL" id="JAGYWB010000006">
    <property type="protein sequence ID" value="KAI0518989.1"/>
    <property type="molecule type" value="Genomic_DNA"/>
</dbReference>
<evidence type="ECO:0000256" key="1">
    <source>
        <dbReference type="SAM" id="MobiDB-lite"/>
    </source>
</evidence>
<proteinExistence type="predicted"/>
<feature type="region of interest" description="Disordered" evidence="1">
    <location>
        <begin position="26"/>
        <end position="52"/>
    </location>
</feature>
<comment type="caution">
    <text evidence="2">The sequence shown here is derived from an EMBL/GenBank/DDBJ whole genome shotgun (WGS) entry which is preliminary data.</text>
</comment>
<organism evidence="2 3">
    <name type="scientific">Dendrobium nobile</name>
    <name type="common">Orchid</name>
    <dbReference type="NCBI Taxonomy" id="94219"/>
    <lineage>
        <taxon>Eukaryota</taxon>
        <taxon>Viridiplantae</taxon>
        <taxon>Streptophyta</taxon>
        <taxon>Embryophyta</taxon>
        <taxon>Tracheophyta</taxon>
        <taxon>Spermatophyta</taxon>
        <taxon>Magnoliopsida</taxon>
        <taxon>Liliopsida</taxon>
        <taxon>Asparagales</taxon>
        <taxon>Orchidaceae</taxon>
        <taxon>Epidendroideae</taxon>
        <taxon>Malaxideae</taxon>
        <taxon>Dendrobiinae</taxon>
        <taxon>Dendrobium</taxon>
    </lineage>
</organism>
<reference evidence="2" key="1">
    <citation type="journal article" date="2022" name="Front. Genet.">
        <title>Chromosome-Scale Assembly of the Dendrobium nobile Genome Provides Insights Into the Molecular Mechanism of the Biosynthesis of the Medicinal Active Ingredient of Dendrobium.</title>
        <authorList>
            <person name="Xu Q."/>
            <person name="Niu S.-C."/>
            <person name="Li K.-L."/>
            <person name="Zheng P.-J."/>
            <person name="Zhang X.-J."/>
            <person name="Jia Y."/>
            <person name="Liu Y."/>
            <person name="Niu Y.-X."/>
            <person name="Yu L.-H."/>
            <person name="Chen D.-F."/>
            <person name="Zhang G.-Q."/>
        </authorList>
    </citation>
    <scope>NUCLEOTIDE SEQUENCE</scope>
    <source>
        <tissue evidence="2">Leaf</tissue>
    </source>
</reference>
<gene>
    <name evidence="2" type="ORF">KFK09_006428</name>
</gene>
<dbReference type="AlphaFoldDB" id="A0A8T3BRL4"/>
<accession>A0A8T3BRL4</accession>
<sequence>MSRQKSRVELQKLIRKPSQLRFQQAYNQTERLRNTNTTTPNSTQSEPKSRTRSALGSFVALFELPNSV</sequence>
<feature type="compositionally biased region" description="Low complexity" evidence="1">
    <location>
        <begin position="34"/>
        <end position="46"/>
    </location>
</feature>
<evidence type="ECO:0000313" key="3">
    <source>
        <dbReference type="Proteomes" id="UP000829196"/>
    </source>
</evidence>
<dbReference type="Proteomes" id="UP000829196">
    <property type="component" value="Unassembled WGS sequence"/>
</dbReference>
<name>A0A8T3BRL4_DENNO</name>
<protein>
    <submittedName>
        <fullName evidence="2">Uncharacterized protein</fullName>
    </submittedName>
</protein>